<evidence type="ECO:0000313" key="2">
    <source>
        <dbReference type="Proteomes" id="UP001497457"/>
    </source>
</evidence>
<dbReference type="Pfam" id="PF07676">
    <property type="entry name" value="PD40"/>
    <property type="match status" value="2"/>
</dbReference>
<evidence type="ECO:0000313" key="1">
    <source>
        <dbReference type="EMBL" id="CAL5022558.1"/>
    </source>
</evidence>
<organism evidence="1 2">
    <name type="scientific">Urochloa decumbens</name>
    <dbReference type="NCBI Taxonomy" id="240449"/>
    <lineage>
        <taxon>Eukaryota</taxon>
        <taxon>Viridiplantae</taxon>
        <taxon>Streptophyta</taxon>
        <taxon>Embryophyta</taxon>
        <taxon>Tracheophyta</taxon>
        <taxon>Spermatophyta</taxon>
        <taxon>Magnoliopsida</taxon>
        <taxon>Liliopsida</taxon>
        <taxon>Poales</taxon>
        <taxon>Poaceae</taxon>
        <taxon>PACMAD clade</taxon>
        <taxon>Panicoideae</taxon>
        <taxon>Panicodae</taxon>
        <taxon>Paniceae</taxon>
        <taxon>Melinidinae</taxon>
        <taxon>Urochloa</taxon>
    </lineage>
</organism>
<dbReference type="Proteomes" id="UP001497457">
    <property type="component" value="Chromosome 3rd"/>
</dbReference>
<name>A0ABC9CM34_9POAL</name>
<dbReference type="Gene3D" id="2.120.10.30">
    <property type="entry name" value="TolB, C-terminal domain"/>
    <property type="match status" value="1"/>
</dbReference>
<dbReference type="SUPFAM" id="SSF82171">
    <property type="entry name" value="DPP6 N-terminal domain-like"/>
    <property type="match status" value="1"/>
</dbReference>
<dbReference type="InterPro" id="IPR011042">
    <property type="entry name" value="6-blade_b-propeller_TolB-like"/>
</dbReference>
<dbReference type="InterPro" id="IPR011659">
    <property type="entry name" value="WD40"/>
</dbReference>
<sequence length="610" mass="67658">MGGGNNRGSIAFFATYRPPVPLDIFSCPADPPPSSEHDEVLLTDGESYNQNGRPIPAGALKELLAFIAKKKPELLASGEAQGGLQRRVLMLDEEGGVLPSDGDNNGGWPTWGSDNVIFFHRWAERKQGKDLMDAMTPAAISESKVAVATVHKKSELMDVSRVAAQYRHIEIFDVHNLARPVEITLKFRPLADHYNPFVLDGGSRVGYHRCQADKLVQTGADNNGVPSASVPRNFYKLQSPHTEVGLFRVSGVFPTISKDGSKLAFVDNEFKAVWLADSHGLRVIYERRSANSVFSTAWNQNPKRDTLYVCVGPSFNATKQLEIYAIRNASGPADGRDVRRLTFMGFNNAFPSSSPDGSKLVFRSTCDRSGGQRKHKNLYVMEDVEDGEYEEGNVTRLTKGEWVDTHCSWSPGKGCDWVVFSSSRDRPGDEPEKAVLDAGYFAVYLVKANDPTVVQVVQGQESVIPRAVRVVHSSDTFAGHVNHPVFSPDMRSIVFASDLAGVSAEPVSMPHFLHSVRPYGDIFSVDLRDTEDTTKNKDIQEFHRVTHSRYEYSTPTWTMFDTDDPHSQWNTVVYKTCSATFTPACPYAHQNGAESWHMTGHLTFPSKRCC</sequence>
<dbReference type="EMBL" id="OZ075113">
    <property type="protein sequence ID" value="CAL5022558.1"/>
    <property type="molecule type" value="Genomic_DNA"/>
</dbReference>
<reference evidence="1" key="1">
    <citation type="submission" date="2024-10" db="EMBL/GenBank/DDBJ databases">
        <authorList>
            <person name="Ryan C."/>
        </authorList>
    </citation>
    <scope>NUCLEOTIDE SEQUENCE [LARGE SCALE GENOMIC DNA]</scope>
</reference>
<keyword evidence="2" id="KW-1185">Reference proteome</keyword>
<dbReference type="PANTHER" id="PTHR32161">
    <property type="entry name" value="DPP6 N-TERMINAL DOMAIN-LIKE PROTEIN"/>
    <property type="match status" value="1"/>
</dbReference>
<dbReference type="PANTHER" id="PTHR32161:SF25">
    <property type="entry name" value="DIPEPTIDYLPEPTIDASE IV N-TERMINAL DOMAIN-CONTAINING PROTEIN"/>
    <property type="match status" value="1"/>
</dbReference>
<protein>
    <submittedName>
        <fullName evidence="1">Uncharacterized protein</fullName>
    </submittedName>
</protein>
<dbReference type="AlphaFoldDB" id="A0ABC9CM34"/>
<proteinExistence type="predicted"/>
<accession>A0ABC9CM34</accession>
<gene>
    <name evidence="1" type="ORF">URODEC1_LOCUS76528</name>
</gene>